<feature type="region of interest" description="Disordered" evidence="1">
    <location>
        <begin position="177"/>
        <end position="245"/>
    </location>
</feature>
<dbReference type="EMBL" id="JALLAZ020000562">
    <property type="protein sequence ID" value="KAL3792216.1"/>
    <property type="molecule type" value="Genomic_DNA"/>
</dbReference>
<keyword evidence="3" id="KW-1185">Reference proteome</keyword>
<name>A0ABD3PYD8_9STRA</name>
<evidence type="ECO:0000313" key="2">
    <source>
        <dbReference type="EMBL" id="KAL3792216.1"/>
    </source>
</evidence>
<evidence type="ECO:0000256" key="1">
    <source>
        <dbReference type="SAM" id="MobiDB-lite"/>
    </source>
</evidence>
<dbReference type="AlphaFoldDB" id="A0ABD3PYD8"/>
<proteinExistence type="predicted"/>
<organism evidence="2 3">
    <name type="scientific">Stephanodiscus triporus</name>
    <dbReference type="NCBI Taxonomy" id="2934178"/>
    <lineage>
        <taxon>Eukaryota</taxon>
        <taxon>Sar</taxon>
        <taxon>Stramenopiles</taxon>
        <taxon>Ochrophyta</taxon>
        <taxon>Bacillariophyta</taxon>
        <taxon>Coscinodiscophyceae</taxon>
        <taxon>Thalassiosirophycidae</taxon>
        <taxon>Stephanodiscales</taxon>
        <taxon>Stephanodiscaceae</taxon>
        <taxon>Stephanodiscus</taxon>
    </lineage>
</organism>
<reference evidence="2 3" key="1">
    <citation type="submission" date="2024-10" db="EMBL/GenBank/DDBJ databases">
        <title>Updated reference genomes for cyclostephanoid diatoms.</title>
        <authorList>
            <person name="Roberts W.R."/>
            <person name="Alverson A.J."/>
        </authorList>
    </citation>
    <scope>NUCLEOTIDE SEQUENCE [LARGE SCALE GENOMIC DNA]</scope>
    <source>
        <strain evidence="2 3">AJA276-08</strain>
    </source>
</reference>
<dbReference type="Proteomes" id="UP001530315">
    <property type="component" value="Unassembled WGS sequence"/>
</dbReference>
<protein>
    <submittedName>
        <fullName evidence="2">Uncharacterized protein</fullName>
    </submittedName>
</protein>
<gene>
    <name evidence="2" type="ORF">ACHAW5_004091</name>
</gene>
<evidence type="ECO:0000313" key="3">
    <source>
        <dbReference type="Proteomes" id="UP001530315"/>
    </source>
</evidence>
<feature type="compositionally biased region" description="Polar residues" evidence="1">
    <location>
        <begin position="208"/>
        <end position="231"/>
    </location>
</feature>
<feature type="compositionally biased region" description="Basic residues" evidence="1">
    <location>
        <begin position="236"/>
        <end position="245"/>
    </location>
</feature>
<feature type="region of interest" description="Disordered" evidence="1">
    <location>
        <begin position="111"/>
        <end position="138"/>
    </location>
</feature>
<comment type="caution">
    <text evidence="2">The sequence shown here is derived from an EMBL/GenBank/DDBJ whole genome shotgun (WGS) entry which is preliminary data.</text>
</comment>
<sequence>MSSLQQRVLEESSKPTAKLHHVITRSNIERNSFETCFSAGLDLTDFPDGNDGADHGDNNADLIHGRPSTTVSFSAAALAQKEVNVALSRRYREEREEATLERRVADVVVAAKSKSSSKGHDNVGHLIPKAPHPNNTKDGRMGEDRDDNFIKFHGASFGGIGNGFLSSVVSNHKSEVVKQGGAMSHKSRTTLCRNNGRSKKNKNKSGSLTLTSWTVGSTRRQQAGNMNSNKTGKVAAAKKSRTSKY</sequence>
<accession>A0ABD3PYD8</accession>